<dbReference type="Pfam" id="PF00583">
    <property type="entry name" value="Acetyltransf_1"/>
    <property type="match status" value="1"/>
</dbReference>
<dbReference type="RefSeq" id="WP_066487195.1">
    <property type="nucleotide sequence ID" value="NZ_CP013389.1"/>
</dbReference>
<dbReference type="EMBL" id="CP013389">
    <property type="protein sequence ID" value="AOJ08986.1"/>
    <property type="molecule type" value="Genomic_DNA"/>
</dbReference>
<evidence type="ECO:0000313" key="2">
    <source>
        <dbReference type="EMBL" id="AOJ08986.1"/>
    </source>
</evidence>
<name>A0A1B4FZ81_9BURK</name>
<evidence type="ECO:0000313" key="3">
    <source>
        <dbReference type="Proteomes" id="UP000067711"/>
    </source>
</evidence>
<dbReference type="GO" id="GO:0016747">
    <property type="term" value="F:acyltransferase activity, transferring groups other than amino-acyl groups"/>
    <property type="evidence" value="ECO:0007669"/>
    <property type="project" value="InterPro"/>
</dbReference>
<keyword evidence="2" id="KW-0808">Transferase</keyword>
<dbReference type="AlphaFoldDB" id="A0A1B4FZ81"/>
<proteinExistence type="predicted"/>
<sequence>MTRRPVDGDRSDRGAPGEAARRMSSWRFRAAAASDAHACAPLVFESGVREFGYFLGEPPARCIAFLAFAFASKYGRFSWRRHRVAVAGDGAVGAVLAAHDGRATAFDDLHVAWMLLRFFGPVRTIRMLLRGLVLESELPAPKRTQTLIAHCATDERVRGCGAFSALFDDAMQAGMFRAEAGRDVVLDVLTSNVRARALYERLGFIEMPRSRQRSARLPCELVSIRMRFGGAPRQSALRAQSTR</sequence>
<feature type="domain" description="N-acetyltransferase" evidence="1">
    <location>
        <begin position="142"/>
        <end position="204"/>
    </location>
</feature>
<dbReference type="Proteomes" id="UP000067711">
    <property type="component" value="Chromosome 1"/>
</dbReference>
<accession>A0A1B4FZ81</accession>
<dbReference type="SUPFAM" id="SSF55729">
    <property type="entry name" value="Acyl-CoA N-acyltransferases (Nat)"/>
    <property type="match status" value="1"/>
</dbReference>
<dbReference type="InterPro" id="IPR000182">
    <property type="entry name" value="GNAT_dom"/>
</dbReference>
<reference evidence="2 3" key="1">
    <citation type="submission" date="2015-12" db="EMBL/GenBank/DDBJ databases">
        <title>Diversity of Burkholderia near neighbor genomes.</title>
        <authorList>
            <person name="Sahl J."/>
            <person name="Wagner D."/>
            <person name="Keim P."/>
        </authorList>
    </citation>
    <scope>NUCLEOTIDE SEQUENCE [LARGE SCALE GENOMIC DNA]</scope>
    <source>
        <strain evidence="2 3">BDU8</strain>
    </source>
</reference>
<gene>
    <name evidence="2" type="ORF">WS71_16455</name>
</gene>
<protein>
    <submittedName>
        <fullName evidence="2">Acetyltransferase</fullName>
    </submittedName>
</protein>
<organism evidence="2 3">
    <name type="scientific">Burkholderia mayonis</name>
    <dbReference type="NCBI Taxonomy" id="1385591"/>
    <lineage>
        <taxon>Bacteria</taxon>
        <taxon>Pseudomonadati</taxon>
        <taxon>Pseudomonadota</taxon>
        <taxon>Betaproteobacteria</taxon>
        <taxon>Burkholderiales</taxon>
        <taxon>Burkholderiaceae</taxon>
        <taxon>Burkholderia</taxon>
        <taxon>pseudomallei group</taxon>
    </lineage>
</organism>
<dbReference type="Gene3D" id="3.40.630.30">
    <property type="match status" value="1"/>
</dbReference>
<evidence type="ECO:0000259" key="1">
    <source>
        <dbReference type="Pfam" id="PF00583"/>
    </source>
</evidence>
<dbReference type="InterPro" id="IPR016181">
    <property type="entry name" value="Acyl_CoA_acyltransferase"/>
</dbReference>